<evidence type="ECO:0000256" key="13">
    <source>
        <dbReference type="SAM" id="Phobius"/>
    </source>
</evidence>
<dbReference type="GO" id="GO:0046961">
    <property type="term" value="F:proton-transporting ATPase activity, rotational mechanism"/>
    <property type="evidence" value="ECO:0007669"/>
    <property type="project" value="TreeGrafter"/>
</dbReference>
<keyword evidence="10 13" id="KW-0472">Membrane</keyword>
<dbReference type="GO" id="GO:0015986">
    <property type="term" value="P:proton motive force-driven ATP synthesis"/>
    <property type="evidence" value="ECO:0007669"/>
    <property type="project" value="InterPro"/>
</dbReference>
<evidence type="ECO:0000256" key="1">
    <source>
        <dbReference type="ARBA" id="ARBA00004167"/>
    </source>
</evidence>
<feature type="coiled-coil region" evidence="12">
    <location>
        <begin position="39"/>
        <end position="95"/>
    </location>
</feature>
<keyword evidence="5" id="KW-0138">CF(0)</keyword>
<dbReference type="AlphaFoldDB" id="A0A380T8T0"/>
<comment type="similarity">
    <text evidence="3">Belongs to the ATPase B chain family.</text>
</comment>
<reference evidence="14" key="1">
    <citation type="submission" date="2018-07" db="EMBL/GenBank/DDBJ databases">
        <authorList>
            <person name="Quirk P.G."/>
            <person name="Krulwich T.A."/>
        </authorList>
    </citation>
    <scope>NUCLEOTIDE SEQUENCE</scope>
</reference>
<comment type="function">
    <text evidence="11">F(1)F(0) ATP synthase produces ATP from ADP in the presence of a proton or sodium gradient. F-type ATPases consist of two structural domains, F(1) containing the extramembraneous catalytic core and F(0) containing the membrane proton channel, linked together by a central stalk and a peripheral stalk. During catalysis, ATP synthesis in the catalytic domain of F(1) is coupled via a rotary mechanism of the central stalk subunits to proton translocation.</text>
</comment>
<dbReference type="PANTHER" id="PTHR33445:SF1">
    <property type="entry name" value="ATP SYNTHASE SUBUNIT B"/>
    <property type="match status" value="1"/>
</dbReference>
<keyword evidence="12" id="KW-0175">Coiled coil</keyword>
<evidence type="ECO:0000256" key="2">
    <source>
        <dbReference type="ARBA" id="ARBA00004308"/>
    </source>
</evidence>
<keyword evidence="8 13" id="KW-1133">Transmembrane helix</keyword>
<dbReference type="GO" id="GO:0012505">
    <property type="term" value="C:endomembrane system"/>
    <property type="evidence" value="ECO:0007669"/>
    <property type="project" value="UniProtKB-SubCell"/>
</dbReference>
<gene>
    <name evidence="14" type="primary">atpG</name>
    <name evidence="14" type="ORF">DF3PB_100013</name>
</gene>
<proteinExistence type="inferred from homology"/>
<evidence type="ECO:0000256" key="5">
    <source>
        <dbReference type="ARBA" id="ARBA00022547"/>
    </source>
</evidence>
<dbReference type="GO" id="GO:0045259">
    <property type="term" value="C:proton-transporting ATP synthase complex"/>
    <property type="evidence" value="ECO:0007669"/>
    <property type="project" value="UniProtKB-KW"/>
</dbReference>
<dbReference type="Pfam" id="PF00430">
    <property type="entry name" value="ATP-synt_B"/>
    <property type="match status" value="1"/>
</dbReference>
<dbReference type="Gene3D" id="6.10.250.1580">
    <property type="match status" value="1"/>
</dbReference>
<keyword evidence="9" id="KW-0406">Ion transport</keyword>
<feature type="transmembrane region" description="Helical" evidence="13">
    <location>
        <begin position="12"/>
        <end position="32"/>
    </location>
</feature>
<evidence type="ECO:0000256" key="12">
    <source>
        <dbReference type="SAM" id="Coils"/>
    </source>
</evidence>
<evidence type="ECO:0000256" key="4">
    <source>
        <dbReference type="ARBA" id="ARBA00022448"/>
    </source>
</evidence>
<keyword evidence="4" id="KW-0813">Transport</keyword>
<accession>A0A380T8T0</accession>
<evidence type="ECO:0000313" key="14">
    <source>
        <dbReference type="EMBL" id="SUS03517.1"/>
    </source>
</evidence>
<evidence type="ECO:0000256" key="8">
    <source>
        <dbReference type="ARBA" id="ARBA00022989"/>
    </source>
</evidence>
<evidence type="ECO:0000256" key="6">
    <source>
        <dbReference type="ARBA" id="ARBA00022692"/>
    </source>
</evidence>
<evidence type="ECO:0000256" key="11">
    <source>
        <dbReference type="ARBA" id="ARBA00025198"/>
    </source>
</evidence>
<comment type="subcellular location">
    <subcellularLocation>
        <location evidence="2">Endomembrane system</location>
    </subcellularLocation>
    <subcellularLocation>
        <location evidence="1">Membrane</location>
        <topology evidence="1">Single-pass membrane protein</topology>
    </subcellularLocation>
</comment>
<dbReference type="EMBL" id="UIDG01000002">
    <property type="protein sequence ID" value="SUS03517.1"/>
    <property type="molecule type" value="Genomic_DNA"/>
</dbReference>
<protein>
    <submittedName>
        <fullName evidence="14">ATP synthase subunit b</fullName>
    </submittedName>
</protein>
<dbReference type="PANTHER" id="PTHR33445">
    <property type="entry name" value="ATP SYNTHASE SUBUNIT B', CHLOROPLASTIC"/>
    <property type="match status" value="1"/>
</dbReference>
<dbReference type="HAMAP" id="MF_01398">
    <property type="entry name" value="ATP_synth_b_bprime"/>
    <property type="match status" value="1"/>
</dbReference>
<keyword evidence="6 13" id="KW-0812">Transmembrane</keyword>
<dbReference type="InterPro" id="IPR002146">
    <property type="entry name" value="ATP_synth_b/b'su_bac/chlpt"/>
</dbReference>
<sequence>MPQFDPSVWSPQIIWLIVSFVALYYIMSRFVLPRLNEILEEREFRISDSLRRAENLKEEAEQAVAAYEQTMADARAKAQAQVQSSHERAERLAAERNAELGDRLADEIAAAEARIGAARTEAVAGIRDMAAEVAGLAVEKLVGTRPAAESVLAAIDDTLKRAS</sequence>
<evidence type="ECO:0000256" key="7">
    <source>
        <dbReference type="ARBA" id="ARBA00022781"/>
    </source>
</evidence>
<dbReference type="CDD" id="cd06503">
    <property type="entry name" value="ATP-synt_Fo_b"/>
    <property type="match status" value="1"/>
</dbReference>
<dbReference type="InterPro" id="IPR050059">
    <property type="entry name" value="ATP_synthase_B_chain"/>
</dbReference>
<name>A0A380T8T0_9ZZZZ</name>
<evidence type="ECO:0000256" key="3">
    <source>
        <dbReference type="ARBA" id="ARBA00005513"/>
    </source>
</evidence>
<evidence type="ECO:0000256" key="9">
    <source>
        <dbReference type="ARBA" id="ARBA00023065"/>
    </source>
</evidence>
<evidence type="ECO:0000256" key="10">
    <source>
        <dbReference type="ARBA" id="ARBA00023136"/>
    </source>
</evidence>
<organism evidence="14">
    <name type="scientific">metagenome</name>
    <dbReference type="NCBI Taxonomy" id="256318"/>
    <lineage>
        <taxon>unclassified sequences</taxon>
        <taxon>metagenomes</taxon>
    </lineage>
</organism>
<keyword evidence="7" id="KW-0375">Hydrogen ion transport</keyword>